<dbReference type="RefSeq" id="WP_250392818.1">
    <property type="nucleotide sequence ID" value="NZ_QYOH01000349.1"/>
</dbReference>
<keyword evidence="2" id="KW-0456">Lyase</keyword>
<dbReference type="PANTHER" id="PTHR43459">
    <property type="entry name" value="ENOYL-COA HYDRATASE"/>
    <property type="match status" value="1"/>
</dbReference>
<dbReference type="EMBL" id="QYOH01000349">
    <property type="protein sequence ID" value="TXU24190.1"/>
    <property type="molecule type" value="Genomic_DNA"/>
</dbReference>
<evidence type="ECO:0000313" key="3">
    <source>
        <dbReference type="Proteomes" id="UP000460654"/>
    </source>
</evidence>
<dbReference type="SUPFAM" id="SSF52096">
    <property type="entry name" value="ClpP/crotonase"/>
    <property type="match status" value="1"/>
</dbReference>
<dbReference type="PANTHER" id="PTHR43459:SF1">
    <property type="entry name" value="EG:BACN32G11.4 PROTEIN"/>
    <property type="match status" value="1"/>
</dbReference>
<dbReference type="Gene3D" id="3.90.226.10">
    <property type="entry name" value="2-enoyl-CoA Hydratase, Chain A, domain 1"/>
    <property type="match status" value="1"/>
</dbReference>
<comment type="caution">
    <text evidence="2">The sequence shown here is derived from an EMBL/GenBank/DDBJ whole genome shotgun (WGS) entry which is preliminary data.</text>
</comment>
<reference evidence="2 3" key="1">
    <citation type="submission" date="2018-09" db="EMBL/GenBank/DDBJ databases">
        <title>Persistent metagenomic signatures of early life antibiotic treatment in the infant gut microbiota and resistome.</title>
        <authorList>
            <person name="Gasparrini A.J."/>
        </authorList>
    </citation>
    <scope>NUCLEOTIDE SEQUENCE [LARGE SCALE GENOMIC DNA]</scope>
    <source>
        <strain evidence="2 3">T0181B.E-10</strain>
    </source>
</reference>
<name>A0A8T9CPU4_ECOLX</name>
<dbReference type="GO" id="GO:0016853">
    <property type="term" value="F:isomerase activity"/>
    <property type="evidence" value="ECO:0007669"/>
    <property type="project" value="UniProtKB-KW"/>
</dbReference>
<dbReference type="Pfam" id="PF00378">
    <property type="entry name" value="ECH_1"/>
    <property type="match status" value="1"/>
</dbReference>
<dbReference type="InterPro" id="IPR014748">
    <property type="entry name" value="Enoyl-CoA_hydra_C"/>
</dbReference>
<dbReference type="InterPro" id="IPR001753">
    <property type="entry name" value="Enoyl-CoA_hydra/iso"/>
</dbReference>
<feature type="non-terminal residue" evidence="2">
    <location>
        <position position="1"/>
    </location>
</feature>
<sequence length="112" mass="12309">LPRVAGRARAMGLALLGNQLSAEQAHEWGMIWQVVDDETLADTAQQLARHLATQPTFGLGLIKQAINSAETNTLDTQLDLERDYQRLAGRSADYREGVSAFLAKRSPQFTGK</sequence>
<accession>A0A8T9CPU4</accession>
<protein>
    <submittedName>
        <fullName evidence="2">2-(1,2-epoxy-1,2-dihydrophenyl)acetyl-CoA isomerase</fullName>
        <ecNumber evidence="2">4.2.1.17</ecNumber>
    </submittedName>
</protein>
<dbReference type="Gene3D" id="1.10.12.10">
    <property type="entry name" value="Lyase 2-enoyl-coa Hydratase, Chain A, domain 2"/>
    <property type="match status" value="1"/>
</dbReference>
<organism evidence="2 3">
    <name type="scientific">Escherichia coli</name>
    <dbReference type="NCBI Taxonomy" id="562"/>
    <lineage>
        <taxon>Bacteria</taxon>
        <taxon>Pseudomonadati</taxon>
        <taxon>Pseudomonadota</taxon>
        <taxon>Gammaproteobacteria</taxon>
        <taxon>Enterobacterales</taxon>
        <taxon>Enterobacteriaceae</taxon>
        <taxon>Escherichia</taxon>
    </lineage>
</organism>
<keyword evidence="2" id="KW-0413">Isomerase</keyword>
<gene>
    <name evidence="2" type="ORF">D4N09_28480</name>
</gene>
<evidence type="ECO:0000313" key="2">
    <source>
        <dbReference type="EMBL" id="TXU24190.1"/>
    </source>
</evidence>
<dbReference type="FunFam" id="1.10.12.10:FF:000012">
    <property type="entry name" value="Phenylacetate degradation enoyl-CoA hydratase PaaB"/>
    <property type="match status" value="1"/>
</dbReference>
<dbReference type="GO" id="GO:0004300">
    <property type="term" value="F:enoyl-CoA hydratase activity"/>
    <property type="evidence" value="ECO:0007669"/>
    <property type="project" value="UniProtKB-EC"/>
</dbReference>
<proteinExistence type="inferred from homology"/>
<dbReference type="InterPro" id="IPR029045">
    <property type="entry name" value="ClpP/crotonase-like_dom_sf"/>
</dbReference>
<evidence type="ECO:0000256" key="1">
    <source>
        <dbReference type="ARBA" id="ARBA00005254"/>
    </source>
</evidence>
<comment type="similarity">
    <text evidence="1">Belongs to the enoyl-CoA hydratase/isomerase family.</text>
</comment>
<dbReference type="EC" id="4.2.1.17" evidence="2"/>
<dbReference type="AlphaFoldDB" id="A0A8T9CPU4"/>
<dbReference type="Proteomes" id="UP000460654">
    <property type="component" value="Unassembled WGS sequence"/>
</dbReference>